<sequence>MANRDHSLDDGIIQAAYSEFLAYGFQKASLHKIAEKAGVTTGAIYTRYKNKDALFASLLQDFLETMQVLFAPIAEEYEKAKCSAQPDGILRAINAEEQVYFQLLTEHCNDCTLFFCRSDGSSMETVLHKLMDQKAEQTVEFFSHIYGKAPNADAIRLLMGSQFWYFRQLLDQHMEEGRMLTCLQAVLDFTNAGWRQLCDTLQ</sequence>
<name>A0A923NJL9_9FIRM</name>
<dbReference type="PANTHER" id="PTHR30055">
    <property type="entry name" value="HTH-TYPE TRANSCRIPTIONAL REGULATOR RUTR"/>
    <property type="match status" value="1"/>
</dbReference>
<dbReference type="InterPro" id="IPR001647">
    <property type="entry name" value="HTH_TetR"/>
</dbReference>
<reference evidence="6" key="1">
    <citation type="submission" date="2020-08" db="EMBL/GenBank/DDBJ databases">
        <title>Genome public.</title>
        <authorList>
            <person name="Liu C."/>
            <person name="Sun Q."/>
        </authorList>
    </citation>
    <scope>NUCLEOTIDE SEQUENCE</scope>
    <source>
        <strain evidence="6">BX12</strain>
    </source>
</reference>
<accession>A0A923NJL9</accession>
<evidence type="ECO:0000313" key="6">
    <source>
        <dbReference type="EMBL" id="MBC6678482.1"/>
    </source>
</evidence>
<dbReference type="SUPFAM" id="SSF46689">
    <property type="entry name" value="Homeodomain-like"/>
    <property type="match status" value="1"/>
</dbReference>
<feature type="DNA-binding region" description="H-T-H motif" evidence="4">
    <location>
        <begin position="29"/>
        <end position="48"/>
    </location>
</feature>
<evidence type="ECO:0000259" key="5">
    <source>
        <dbReference type="PROSITE" id="PS50977"/>
    </source>
</evidence>
<dbReference type="AlphaFoldDB" id="A0A923NJL9"/>
<evidence type="ECO:0000313" key="7">
    <source>
        <dbReference type="Proteomes" id="UP000602647"/>
    </source>
</evidence>
<proteinExistence type="predicted"/>
<dbReference type="GO" id="GO:0000976">
    <property type="term" value="F:transcription cis-regulatory region binding"/>
    <property type="evidence" value="ECO:0007669"/>
    <property type="project" value="TreeGrafter"/>
</dbReference>
<dbReference type="PROSITE" id="PS50977">
    <property type="entry name" value="HTH_TETR_2"/>
    <property type="match status" value="1"/>
</dbReference>
<dbReference type="Pfam" id="PF00440">
    <property type="entry name" value="TetR_N"/>
    <property type="match status" value="1"/>
</dbReference>
<keyword evidence="2 4" id="KW-0238">DNA-binding</keyword>
<dbReference type="PRINTS" id="PR00455">
    <property type="entry name" value="HTHTETR"/>
</dbReference>
<protein>
    <submittedName>
        <fullName evidence="6">TetR/AcrR family transcriptional regulator</fullName>
    </submittedName>
</protein>
<dbReference type="InterPro" id="IPR009057">
    <property type="entry name" value="Homeodomain-like_sf"/>
</dbReference>
<evidence type="ECO:0000256" key="1">
    <source>
        <dbReference type="ARBA" id="ARBA00023015"/>
    </source>
</evidence>
<dbReference type="RefSeq" id="WP_187301662.1">
    <property type="nucleotide sequence ID" value="NZ_JACRYT010000001.1"/>
</dbReference>
<dbReference type="GO" id="GO:0003700">
    <property type="term" value="F:DNA-binding transcription factor activity"/>
    <property type="evidence" value="ECO:0007669"/>
    <property type="project" value="TreeGrafter"/>
</dbReference>
<comment type="caution">
    <text evidence="6">The sequence shown here is derived from an EMBL/GenBank/DDBJ whole genome shotgun (WGS) entry which is preliminary data.</text>
</comment>
<evidence type="ECO:0000256" key="4">
    <source>
        <dbReference type="PROSITE-ProRule" id="PRU00335"/>
    </source>
</evidence>
<dbReference type="PANTHER" id="PTHR30055:SF234">
    <property type="entry name" value="HTH-TYPE TRANSCRIPTIONAL REGULATOR BETI"/>
    <property type="match status" value="1"/>
</dbReference>
<dbReference type="Gene3D" id="1.10.357.10">
    <property type="entry name" value="Tetracycline Repressor, domain 2"/>
    <property type="match status" value="1"/>
</dbReference>
<keyword evidence="3" id="KW-0804">Transcription</keyword>
<keyword evidence="7" id="KW-1185">Reference proteome</keyword>
<keyword evidence="1" id="KW-0805">Transcription regulation</keyword>
<dbReference type="EMBL" id="JACRYT010000001">
    <property type="protein sequence ID" value="MBC6678482.1"/>
    <property type="molecule type" value="Genomic_DNA"/>
</dbReference>
<dbReference type="Proteomes" id="UP000602647">
    <property type="component" value="Unassembled WGS sequence"/>
</dbReference>
<organism evidence="6 7">
    <name type="scientific">Zhenpiania hominis</name>
    <dbReference type="NCBI Taxonomy" id="2763644"/>
    <lineage>
        <taxon>Bacteria</taxon>
        <taxon>Bacillati</taxon>
        <taxon>Bacillota</taxon>
        <taxon>Clostridia</taxon>
        <taxon>Peptostreptococcales</taxon>
        <taxon>Anaerovoracaceae</taxon>
        <taxon>Zhenpiania</taxon>
    </lineage>
</organism>
<gene>
    <name evidence="6" type="ORF">H9L42_01380</name>
</gene>
<evidence type="ECO:0000256" key="2">
    <source>
        <dbReference type="ARBA" id="ARBA00023125"/>
    </source>
</evidence>
<dbReference type="InterPro" id="IPR050109">
    <property type="entry name" value="HTH-type_TetR-like_transc_reg"/>
</dbReference>
<evidence type="ECO:0000256" key="3">
    <source>
        <dbReference type="ARBA" id="ARBA00023163"/>
    </source>
</evidence>
<feature type="domain" description="HTH tetR-type" evidence="5">
    <location>
        <begin position="6"/>
        <end position="66"/>
    </location>
</feature>